<keyword evidence="2" id="KW-1185">Reference proteome</keyword>
<reference evidence="1" key="1">
    <citation type="submission" date="2021-03" db="EMBL/GenBank/DDBJ databases">
        <title>Antimicrobial resistance genes in bacteria isolated from Japanese honey, and their potential for conferring macrolide and lincosamide resistance in the American foulbrood pathogen Paenibacillus larvae.</title>
        <authorList>
            <person name="Okamoto M."/>
            <person name="Kumagai M."/>
            <person name="Kanamori H."/>
            <person name="Takamatsu D."/>
        </authorList>
    </citation>
    <scope>NUCLEOTIDE SEQUENCE</scope>
    <source>
        <strain evidence="1">J2TS6</strain>
    </source>
</reference>
<dbReference type="Proteomes" id="UP000679779">
    <property type="component" value="Unassembled WGS sequence"/>
</dbReference>
<organism evidence="1 2">
    <name type="scientific">Paenibacillus albilobatus</name>
    <dbReference type="NCBI Taxonomy" id="2716884"/>
    <lineage>
        <taxon>Bacteria</taxon>
        <taxon>Bacillati</taxon>
        <taxon>Bacillota</taxon>
        <taxon>Bacilli</taxon>
        <taxon>Bacillales</taxon>
        <taxon>Paenibacillaceae</taxon>
        <taxon>Paenibacillus</taxon>
    </lineage>
</organism>
<accession>A0A919XHK4</accession>
<gene>
    <name evidence="1" type="ORF">J2TS6_41130</name>
</gene>
<evidence type="ECO:0000313" key="2">
    <source>
        <dbReference type="Proteomes" id="UP000679779"/>
    </source>
</evidence>
<dbReference type="AlphaFoldDB" id="A0A919XHK4"/>
<sequence length="92" mass="10291">MSGTINEQELVQYIAAETGAEPESIRVVLKHEQTYINTAEANEHGEVEIDSDDLVDYVMSRKDVKLDEVTVEAVLDAEMDYLMDKGIAVDED</sequence>
<evidence type="ECO:0000313" key="1">
    <source>
        <dbReference type="EMBL" id="GIO32972.1"/>
    </source>
</evidence>
<dbReference type="RefSeq" id="WP_160042897.1">
    <property type="nucleotide sequence ID" value="NZ_BORQ01000005.1"/>
</dbReference>
<protein>
    <submittedName>
        <fullName evidence="1">Uncharacterized protein</fullName>
    </submittedName>
</protein>
<comment type="caution">
    <text evidence="1">The sequence shown here is derived from an EMBL/GenBank/DDBJ whole genome shotgun (WGS) entry which is preliminary data.</text>
</comment>
<name>A0A919XHK4_9BACL</name>
<proteinExistence type="predicted"/>
<dbReference type="EMBL" id="BORQ01000005">
    <property type="protein sequence ID" value="GIO32972.1"/>
    <property type="molecule type" value="Genomic_DNA"/>
</dbReference>